<dbReference type="Pfam" id="PF00587">
    <property type="entry name" value="tRNA-synt_2b"/>
    <property type="match status" value="1"/>
</dbReference>
<comment type="caution">
    <text evidence="10">The sequence shown here is derived from an EMBL/GenBank/DDBJ whole genome shotgun (WGS) entry which is preliminary data.</text>
</comment>
<dbReference type="InterPro" id="IPR002314">
    <property type="entry name" value="aa-tRNA-synt_IIb"/>
</dbReference>
<evidence type="ECO:0000256" key="2">
    <source>
        <dbReference type="ARBA" id="ARBA00022598"/>
    </source>
</evidence>
<evidence type="ECO:0000256" key="5">
    <source>
        <dbReference type="ARBA" id="ARBA00023146"/>
    </source>
</evidence>
<proteinExistence type="predicted"/>
<dbReference type="PANTHER" id="PTHR11778">
    <property type="entry name" value="SERYL-TRNA SYNTHETASE"/>
    <property type="match status" value="1"/>
</dbReference>
<evidence type="ECO:0000256" key="1">
    <source>
        <dbReference type="ARBA" id="ARBA00012840"/>
    </source>
</evidence>
<dbReference type="Gene3D" id="3.30.930.10">
    <property type="entry name" value="Bira Bifunctional Protein, Domain 2"/>
    <property type="match status" value="1"/>
</dbReference>
<dbReference type="SUPFAM" id="SSF55681">
    <property type="entry name" value="Class II aaRS and biotin synthetases"/>
    <property type="match status" value="1"/>
</dbReference>
<keyword evidence="5" id="KW-0030">Aminoacyl-tRNA synthetase</keyword>
<evidence type="ECO:0000256" key="7">
    <source>
        <dbReference type="ARBA" id="ARBA00034892"/>
    </source>
</evidence>
<dbReference type="GO" id="GO:0005524">
    <property type="term" value="F:ATP binding"/>
    <property type="evidence" value="ECO:0007669"/>
    <property type="project" value="UniProtKB-KW"/>
</dbReference>
<evidence type="ECO:0000256" key="4">
    <source>
        <dbReference type="ARBA" id="ARBA00022840"/>
    </source>
</evidence>
<dbReference type="EMBL" id="JAPDMZ010000053">
    <property type="protein sequence ID" value="KAK0553232.1"/>
    <property type="molecule type" value="Genomic_DNA"/>
</dbReference>
<name>A0AAN6GRK7_9BASI</name>
<keyword evidence="11" id="KW-1185">Reference proteome</keyword>
<evidence type="ECO:0000256" key="8">
    <source>
        <dbReference type="SAM" id="Coils"/>
    </source>
</evidence>
<dbReference type="GO" id="GO:0004828">
    <property type="term" value="F:serine-tRNA ligase activity"/>
    <property type="evidence" value="ECO:0007669"/>
    <property type="project" value="UniProtKB-EC"/>
</dbReference>
<keyword evidence="2 10" id="KW-0436">Ligase</keyword>
<dbReference type="AlphaFoldDB" id="A0AAN6GRK7"/>
<dbReference type="InterPro" id="IPR002317">
    <property type="entry name" value="Ser-tRNA-ligase_type_1"/>
</dbReference>
<reference evidence="10" key="1">
    <citation type="journal article" date="2023" name="PhytoFront">
        <title>Draft Genome Resources of Seven Strains of Tilletia horrida, Causal Agent of Kernel Smut of Rice.</title>
        <authorList>
            <person name="Khanal S."/>
            <person name="Antony Babu S."/>
            <person name="Zhou X.G."/>
        </authorList>
    </citation>
    <scope>NUCLEOTIDE SEQUENCE</scope>
    <source>
        <strain evidence="10">TX6</strain>
    </source>
</reference>
<dbReference type="PRINTS" id="PR00981">
    <property type="entry name" value="TRNASYNTHSER"/>
</dbReference>
<dbReference type="Proteomes" id="UP001176517">
    <property type="component" value="Unassembled WGS sequence"/>
</dbReference>
<evidence type="ECO:0000256" key="3">
    <source>
        <dbReference type="ARBA" id="ARBA00022741"/>
    </source>
</evidence>
<keyword evidence="8" id="KW-0175">Coiled coil</keyword>
<protein>
    <recommendedName>
        <fullName evidence="1">serine--tRNA ligase</fullName>
        <ecNumber evidence="1">6.1.1.11</ecNumber>
    </recommendedName>
    <alternativeName>
        <fullName evidence="6">Seryl-tRNA synthetase</fullName>
    </alternativeName>
    <alternativeName>
        <fullName evidence="7">Seryl-tRNA(Ser) synthetase</fullName>
    </alternativeName>
</protein>
<organism evidence="10 11">
    <name type="scientific">Tilletia horrida</name>
    <dbReference type="NCBI Taxonomy" id="155126"/>
    <lineage>
        <taxon>Eukaryota</taxon>
        <taxon>Fungi</taxon>
        <taxon>Dikarya</taxon>
        <taxon>Basidiomycota</taxon>
        <taxon>Ustilaginomycotina</taxon>
        <taxon>Exobasidiomycetes</taxon>
        <taxon>Tilletiales</taxon>
        <taxon>Tilletiaceae</taxon>
        <taxon>Tilletia</taxon>
    </lineage>
</organism>
<dbReference type="GO" id="GO:0006434">
    <property type="term" value="P:seryl-tRNA aminoacylation"/>
    <property type="evidence" value="ECO:0007669"/>
    <property type="project" value="InterPro"/>
</dbReference>
<accession>A0AAN6GRK7</accession>
<dbReference type="PROSITE" id="PS50862">
    <property type="entry name" value="AA_TRNA_LIGASE_II"/>
    <property type="match status" value="1"/>
</dbReference>
<dbReference type="EC" id="6.1.1.11" evidence="1"/>
<sequence>MFSSTSSRSLQRASSTCAQCGRLRLQPDGNSRANLLTRSLSASASPQQKGWPIEAQPKARSLPENLTAPFSLQPAVVDEAYKNAAKRRFPVKAEWRHTLERARAELPALAEEVARLKKMLSKNPHNASSSDHAGEVQDRDSLKQILREATAEHDDLRSASLELRLRFPNATHVDVPIGPEMNAQVVGFGDPLDLLPRELKDALKNPESLPCALGTFPPSPPADANKAHTKAAAQLTQHPLFPSSSALDQASGALTTGASFPFLLGPLASLSHALSSYALQICTRHGFMVVRTPDVIKADLARRCGFMPRDEGEASQTYFVSAHRDGGSGSEGLHSPDLCLAGTAEIPLAGLCADRTFFLPSKKGNSGTVLPLKLCALGSAFRAEAGARGADTKGLYRVHQFDKVEMFVVAPSKEVVVGAQDAVSVAKPAPFAAEDADMSYLEELRSIQEEIITGLGLPFRILDMPTEELGASACRKYDIEAWMPGRGSWGEISSASHCTTFQSRRLNIRYRRSPGSQSKLEYAHTLNATAAAMPRLIVALLENFGVMRSDDGQVRLRLPCVLKPYWLGLDTDVQWVSDDKLQS</sequence>
<keyword evidence="3" id="KW-0547">Nucleotide-binding</keyword>
<gene>
    <name evidence="10" type="primary">DIA4_2</name>
    <name evidence="10" type="ORF">OC846_002604</name>
</gene>
<dbReference type="InterPro" id="IPR006195">
    <property type="entry name" value="aa-tRNA-synth_II"/>
</dbReference>
<dbReference type="InterPro" id="IPR045864">
    <property type="entry name" value="aa-tRNA-synth_II/BPL/LPL"/>
</dbReference>
<evidence type="ECO:0000313" key="10">
    <source>
        <dbReference type="EMBL" id="KAK0553232.1"/>
    </source>
</evidence>
<evidence type="ECO:0000259" key="9">
    <source>
        <dbReference type="PROSITE" id="PS50862"/>
    </source>
</evidence>
<feature type="domain" description="Aminoacyl-transfer RNA synthetases class-II family profile" evidence="9">
    <location>
        <begin position="284"/>
        <end position="559"/>
    </location>
</feature>
<keyword evidence="4" id="KW-0067">ATP-binding</keyword>
<evidence type="ECO:0000256" key="6">
    <source>
        <dbReference type="ARBA" id="ARBA00031113"/>
    </source>
</evidence>
<feature type="coiled-coil region" evidence="8">
    <location>
        <begin position="92"/>
        <end position="159"/>
    </location>
</feature>
<evidence type="ECO:0000313" key="11">
    <source>
        <dbReference type="Proteomes" id="UP001176517"/>
    </source>
</evidence>